<evidence type="ECO:0000313" key="3">
    <source>
        <dbReference type="Proteomes" id="UP000034120"/>
    </source>
</evidence>
<organism evidence="2 3">
    <name type="scientific">Candidatus Kaiserbacteria bacterium GW2011_GWB1_50_17</name>
    <dbReference type="NCBI Taxonomy" id="1618673"/>
    <lineage>
        <taxon>Bacteria</taxon>
        <taxon>Candidatus Kaiseribacteriota</taxon>
    </lineage>
</organism>
<protein>
    <submittedName>
        <fullName evidence="2">Uncharacterized protein</fullName>
    </submittedName>
</protein>
<evidence type="ECO:0000256" key="1">
    <source>
        <dbReference type="SAM" id="Phobius"/>
    </source>
</evidence>
<sequence>MAWNDSVKMALACSLIVACVAVFVVAMGGGGPGAESFSQLLAIFAFSAVLSFLFGLGLLGPFKVRTKIIALVIFGILFITYVMFFAR</sequence>
<dbReference type="Proteomes" id="UP000034120">
    <property type="component" value="Unassembled WGS sequence"/>
</dbReference>
<keyword evidence="1" id="KW-0812">Transmembrane</keyword>
<feature type="transmembrane region" description="Helical" evidence="1">
    <location>
        <begin position="68"/>
        <end position="86"/>
    </location>
</feature>
<comment type="caution">
    <text evidence="2">The sequence shown here is derived from an EMBL/GenBank/DDBJ whole genome shotgun (WGS) entry which is preliminary data.</text>
</comment>
<reference evidence="2 3" key="1">
    <citation type="journal article" date="2015" name="Nature">
        <title>rRNA introns, odd ribosomes, and small enigmatic genomes across a large radiation of phyla.</title>
        <authorList>
            <person name="Brown C.T."/>
            <person name="Hug L.A."/>
            <person name="Thomas B.C."/>
            <person name="Sharon I."/>
            <person name="Castelle C.J."/>
            <person name="Singh A."/>
            <person name="Wilkins M.J."/>
            <person name="Williams K.H."/>
            <person name="Banfield J.F."/>
        </authorList>
    </citation>
    <scope>NUCLEOTIDE SEQUENCE [LARGE SCALE GENOMIC DNA]</scope>
</reference>
<gene>
    <name evidence="2" type="ORF">UY57_C0004G0002</name>
</gene>
<name>A0A0G1WGS7_9BACT</name>
<proteinExistence type="predicted"/>
<keyword evidence="1" id="KW-0472">Membrane</keyword>
<evidence type="ECO:0000313" key="2">
    <source>
        <dbReference type="EMBL" id="KKW17998.1"/>
    </source>
</evidence>
<accession>A0A0G1WGS7</accession>
<dbReference type="EMBL" id="LCQM01000004">
    <property type="protein sequence ID" value="KKW17998.1"/>
    <property type="molecule type" value="Genomic_DNA"/>
</dbReference>
<dbReference type="AlphaFoldDB" id="A0A0G1WGS7"/>
<keyword evidence="1" id="KW-1133">Transmembrane helix</keyword>
<feature type="transmembrane region" description="Helical" evidence="1">
    <location>
        <begin position="36"/>
        <end position="56"/>
    </location>
</feature>